<protein>
    <submittedName>
        <fullName evidence="1">Uncharacterized protein</fullName>
    </submittedName>
</protein>
<evidence type="ECO:0000313" key="1">
    <source>
        <dbReference type="EMBL" id="KAH0523042.1"/>
    </source>
</evidence>
<keyword evidence="2" id="KW-1185">Reference proteome</keyword>
<dbReference type="Proteomes" id="UP000826573">
    <property type="component" value="Unassembled WGS sequence"/>
</dbReference>
<sequence>RTRTPRDPPSRPLIVQPQYPHEAGRRISASLAMHHCLYSYIRTSRLFRFQ</sequence>
<proteinExistence type="predicted"/>
<evidence type="ECO:0000313" key="2">
    <source>
        <dbReference type="Proteomes" id="UP000826573"/>
    </source>
</evidence>
<gene>
    <name evidence="1" type="ORF">TsFJ059_008096</name>
</gene>
<dbReference type="AlphaFoldDB" id="A0A9P8KKS5"/>
<accession>A0A9P8KKS5</accession>
<feature type="non-terminal residue" evidence="1">
    <location>
        <position position="1"/>
    </location>
</feature>
<comment type="caution">
    <text evidence="1">The sequence shown here is derived from an EMBL/GenBank/DDBJ whole genome shotgun (WGS) entry which is preliminary data.</text>
</comment>
<dbReference type="EMBL" id="JAIMJC010000006">
    <property type="protein sequence ID" value="KAH0523042.1"/>
    <property type="molecule type" value="Genomic_DNA"/>
</dbReference>
<reference evidence="1 2" key="1">
    <citation type="submission" date="2021-08" db="EMBL/GenBank/DDBJ databases">
        <title>The highly contiguous genome resource for Trichoderma semiorbis FJ059, a fungal antagonistic to plant pathogens.</title>
        <authorList>
            <person name="Liu T."/>
        </authorList>
    </citation>
    <scope>NUCLEOTIDE SEQUENCE [LARGE SCALE GENOMIC DNA]</scope>
    <source>
        <strain evidence="1 2">FJ059</strain>
    </source>
</reference>
<name>A0A9P8KKS5_9HYPO</name>
<organism evidence="1 2">
    <name type="scientific">Trichoderma semiorbis</name>
    <dbReference type="NCBI Taxonomy" id="1491008"/>
    <lineage>
        <taxon>Eukaryota</taxon>
        <taxon>Fungi</taxon>
        <taxon>Dikarya</taxon>
        <taxon>Ascomycota</taxon>
        <taxon>Pezizomycotina</taxon>
        <taxon>Sordariomycetes</taxon>
        <taxon>Hypocreomycetidae</taxon>
        <taxon>Hypocreales</taxon>
        <taxon>Hypocreaceae</taxon>
        <taxon>Trichoderma</taxon>
    </lineage>
</organism>